<evidence type="ECO:0000256" key="1">
    <source>
        <dbReference type="ARBA" id="ARBA00023015"/>
    </source>
</evidence>
<feature type="transmembrane region" description="Helical" evidence="4">
    <location>
        <begin position="124"/>
        <end position="145"/>
    </location>
</feature>
<dbReference type="AlphaFoldDB" id="A0A7W4TJQ0"/>
<evidence type="ECO:0000259" key="5">
    <source>
        <dbReference type="Pfam" id="PF13490"/>
    </source>
</evidence>
<keyword evidence="4" id="KW-0472">Membrane</keyword>
<evidence type="ECO:0000256" key="4">
    <source>
        <dbReference type="SAM" id="Phobius"/>
    </source>
</evidence>
<protein>
    <submittedName>
        <fullName evidence="6">Anti-sigma factor RsiW</fullName>
    </submittedName>
</protein>
<gene>
    <name evidence="6" type="ORF">FHR75_000960</name>
</gene>
<evidence type="ECO:0000313" key="7">
    <source>
        <dbReference type="Proteomes" id="UP000533269"/>
    </source>
</evidence>
<evidence type="ECO:0000313" key="6">
    <source>
        <dbReference type="EMBL" id="MBB2900172.1"/>
    </source>
</evidence>
<keyword evidence="1" id="KW-0805">Transcription regulation</keyword>
<proteinExistence type="predicted"/>
<dbReference type="Proteomes" id="UP000533269">
    <property type="component" value="Unassembled WGS sequence"/>
</dbReference>
<dbReference type="OMA" id="HQLDHDA"/>
<feature type="compositionally biased region" description="Polar residues" evidence="3">
    <location>
        <begin position="191"/>
        <end position="200"/>
    </location>
</feature>
<dbReference type="InterPro" id="IPR027383">
    <property type="entry name" value="Znf_put"/>
</dbReference>
<feature type="region of interest" description="Disordered" evidence="3">
    <location>
        <begin position="162"/>
        <end position="200"/>
    </location>
</feature>
<keyword evidence="2" id="KW-0804">Transcription</keyword>
<feature type="domain" description="Putative zinc-finger" evidence="5">
    <location>
        <begin position="9"/>
        <end position="36"/>
    </location>
</feature>
<evidence type="ECO:0000256" key="2">
    <source>
        <dbReference type="ARBA" id="ARBA00023163"/>
    </source>
</evidence>
<dbReference type="InterPro" id="IPR041916">
    <property type="entry name" value="Anti_sigma_zinc_sf"/>
</dbReference>
<dbReference type="EMBL" id="JACHVY010000001">
    <property type="protein sequence ID" value="MBB2900172.1"/>
    <property type="molecule type" value="Genomic_DNA"/>
</dbReference>
<dbReference type="RefSeq" id="WP_012084506.1">
    <property type="nucleotide sequence ID" value="NZ_JACHVY010000001.1"/>
</dbReference>
<dbReference type="Pfam" id="PF13490">
    <property type="entry name" value="zf-HC2"/>
    <property type="match status" value="1"/>
</dbReference>
<sequence length="200" mass="19922">MSGPHLGARVSPLVDGRLAADAEARVAEHLRQCPECSEAVDAERLVRARVQALGVPPMSEDLVARLLDIGGPSGPLPPRDAPMAVPARPVVGVAPPSRTDATRGGGARRPATRSAALRVRRRPVAAALAGTFTLLGAGIVGALVLGGVPGGDAPAPVAELRTTPSASSTPVGRLLPAGPVGTPAPSAPTVLPTTTSTVAP</sequence>
<keyword evidence="4" id="KW-1133">Transmembrane helix</keyword>
<reference evidence="6 7" key="1">
    <citation type="submission" date="2020-08" db="EMBL/GenBank/DDBJ databases">
        <title>The Agave Microbiome: Exploring the role of microbial communities in plant adaptations to desert environments.</title>
        <authorList>
            <person name="Partida-Martinez L.P."/>
        </authorList>
    </citation>
    <scope>NUCLEOTIDE SEQUENCE [LARGE SCALE GENOMIC DNA]</scope>
    <source>
        <strain evidence="6 7">AS2.23</strain>
    </source>
</reference>
<reference evidence="6 7" key="2">
    <citation type="submission" date="2020-08" db="EMBL/GenBank/DDBJ databases">
        <authorList>
            <person name="Partida-Martinez L."/>
            <person name="Huntemann M."/>
            <person name="Clum A."/>
            <person name="Wang J."/>
            <person name="Palaniappan K."/>
            <person name="Ritter S."/>
            <person name="Chen I.-M."/>
            <person name="Stamatis D."/>
            <person name="Reddy T."/>
            <person name="O'Malley R."/>
            <person name="Daum C."/>
            <person name="Shapiro N."/>
            <person name="Ivanova N."/>
            <person name="Kyrpides N."/>
            <person name="Woyke T."/>
        </authorList>
    </citation>
    <scope>NUCLEOTIDE SEQUENCE [LARGE SCALE GENOMIC DNA]</scope>
    <source>
        <strain evidence="6 7">AS2.23</strain>
    </source>
</reference>
<evidence type="ECO:0000256" key="3">
    <source>
        <dbReference type="SAM" id="MobiDB-lite"/>
    </source>
</evidence>
<name>A0A7W4TJQ0_KINRA</name>
<keyword evidence="4" id="KW-0812">Transmembrane</keyword>
<feature type="compositionally biased region" description="Low complexity" evidence="3">
    <location>
        <begin position="89"/>
        <end position="99"/>
    </location>
</feature>
<feature type="region of interest" description="Disordered" evidence="3">
    <location>
        <begin position="89"/>
        <end position="116"/>
    </location>
</feature>
<comment type="caution">
    <text evidence="6">The sequence shown here is derived from an EMBL/GenBank/DDBJ whole genome shotgun (WGS) entry which is preliminary data.</text>
</comment>
<organism evidence="6 7">
    <name type="scientific">Kineococcus radiotolerans</name>
    <dbReference type="NCBI Taxonomy" id="131568"/>
    <lineage>
        <taxon>Bacteria</taxon>
        <taxon>Bacillati</taxon>
        <taxon>Actinomycetota</taxon>
        <taxon>Actinomycetes</taxon>
        <taxon>Kineosporiales</taxon>
        <taxon>Kineosporiaceae</taxon>
        <taxon>Kineococcus</taxon>
    </lineage>
</organism>
<dbReference type="Gene3D" id="1.10.10.1320">
    <property type="entry name" value="Anti-sigma factor, zinc-finger domain"/>
    <property type="match status" value="1"/>
</dbReference>
<accession>A0A7W4TJQ0</accession>